<dbReference type="PRINTS" id="PR00111">
    <property type="entry name" value="ABHYDROLASE"/>
</dbReference>
<dbReference type="AlphaFoldDB" id="A0A381VPC8"/>
<gene>
    <name evidence="3" type="ORF">METZ01_LOCUS94938</name>
</gene>
<feature type="domain" description="AB hydrolase-1" evidence="2">
    <location>
        <begin position="2"/>
        <end position="224"/>
    </location>
</feature>
<keyword evidence="1" id="KW-0378">Hydrolase</keyword>
<dbReference type="PANTHER" id="PTHR43798">
    <property type="entry name" value="MONOACYLGLYCEROL LIPASE"/>
    <property type="match status" value="1"/>
</dbReference>
<evidence type="ECO:0000256" key="1">
    <source>
        <dbReference type="ARBA" id="ARBA00022801"/>
    </source>
</evidence>
<dbReference type="SUPFAM" id="SSF53474">
    <property type="entry name" value="alpha/beta-Hydrolases"/>
    <property type="match status" value="1"/>
</dbReference>
<dbReference type="Pfam" id="PF12697">
    <property type="entry name" value="Abhydrolase_6"/>
    <property type="match status" value="1"/>
</dbReference>
<sequence>MLLHGLGATGEVWQGLTDLIDRHNAGRWLVPDLRGHGRSAWGAPYTYESLADDLLPLIKDSGRVVVVGHSMGGVIALVLGGSQGNIEQVIGVGIKTRWRDEELARMQDLAERPVRWLATREEAVERYLKVSGLVGLVKEDSLCAQSGVATADDDRYRLSTDPGIYAIGEPPVATLVSAARCQVLLAAGEHDAMAGVEDLKAIDPAATILSGLGHNAQVEDPAALWSLISENK</sequence>
<evidence type="ECO:0000259" key="2">
    <source>
        <dbReference type="Pfam" id="PF12697"/>
    </source>
</evidence>
<dbReference type="PANTHER" id="PTHR43798:SF31">
    <property type="entry name" value="AB HYDROLASE SUPERFAMILY PROTEIN YCLE"/>
    <property type="match status" value="1"/>
</dbReference>
<dbReference type="EMBL" id="UINC01009384">
    <property type="protein sequence ID" value="SVA42084.1"/>
    <property type="molecule type" value="Genomic_DNA"/>
</dbReference>
<dbReference type="InterPro" id="IPR029058">
    <property type="entry name" value="AB_hydrolase_fold"/>
</dbReference>
<dbReference type="Gene3D" id="3.40.50.1820">
    <property type="entry name" value="alpha/beta hydrolase"/>
    <property type="match status" value="1"/>
</dbReference>
<dbReference type="GO" id="GO:0016787">
    <property type="term" value="F:hydrolase activity"/>
    <property type="evidence" value="ECO:0007669"/>
    <property type="project" value="UniProtKB-KW"/>
</dbReference>
<evidence type="ECO:0000313" key="3">
    <source>
        <dbReference type="EMBL" id="SVA42084.1"/>
    </source>
</evidence>
<name>A0A381VPC8_9ZZZZ</name>
<protein>
    <recommendedName>
        <fullName evidence="2">AB hydrolase-1 domain-containing protein</fullName>
    </recommendedName>
</protein>
<dbReference type="GO" id="GO:0016020">
    <property type="term" value="C:membrane"/>
    <property type="evidence" value="ECO:0007669"/>
    <property type="project" value="TreeGrafter"/>
</dbReference>
<accession>A0A381VPC8</accession>
<reference evidence="3" key="1">
    <citation type="submission" date="2018-05" db="EMBL/GenBank/DDBJ databases">
        <authorList>
            <person name="Lanie J.A."/>
            <person name="Ng W.-L."/>
            <person name="Kazmierczak K.M."/>
            <person name="Andrzejewski T.M."/>
            <person name="Davidsen T.M."/>
            <person name="Wayne K.J."/>
            <person name="Tettelin H."/>
            <person name="Glass J.I."/>
            <person name="Rusch D."/>
            <person name="Podicherti R."/>
            <person name="Tsui H.-C.T."/>
            <person name="Winkler M.E."/>
        </authorList>
    </citation>
    <scope>NUCLEOTIDE SEQUENCE</scope>
</reference>
<dbReference type="InterPro" id="IPR000073">
    <property type="entry name" value="AB_hydrolase_1"/>
</dbReference>
<proteinExistence type="predicted"/>
<organism evidence="3">
    <name type="scientific">marine metagenome</name>
    <dbReference type="NCBI Taxonomy" id="408172"/>
    <lineage>
        <taxon>unclassified sequences</taxon>
        <taxon>metagenomes</taxon>
        <taxon>ecological metagenomes</taxon>
    </lineage>
</organism>
<dbReference type="InterPro" id="IPR050266">
    <property type="entry name" value="AB_hydrolase_sf"/>
</dbReference>